<name>A0A166X333_9AGAM</name>
<proteinExistence type="predicted"/>
<dbReference type="Proteomes" id="UP000076532">
    <property type="component" value="Unassembled WGS sequence"/>
</dbReference>
<evidence type="ECO:0000313" key="1">
    <source>
        <dbReference type="EMBL" id="KZP34375.1"/>
    </source>
</evidence>
<keyword evidence="2" id="KW-1185">Reference proteome</keyword>
<sequence>MGAPCQSFQNEIVIIREGGPKSFSLGWELLYCCFKSHNFMIKVGNVSDESRGCCFLDC</sequence>
<dbReference type="AlphaFoldDB" id="A0A166X333"/>
<evidence type="ECO:0000313" key="2">
    <source>
        <dbReference type="Proteomes" id="UP000076532"/>
    </source>
</evidence>
<gene>
    <name evidence="1" type="ORF">FIBSPDRAFT_846489</name>
</gene>
<dbReference type="EMBL" id="KV417480">
    <property type="protein sequence ID" value="KZP34375.1"/>
    <property type="molecule type" value="Genomic_DNA"/>
</dbReference>
<accession>A0A166X333</accession>
<protein>
    <submittedName>
        <fullName evidence="1">Uncharacterized protein</fullName>
    </submittedName>
</protein>
<organism evidence="1 2">
    <name type="scientific">Athelia psychrophila</name>
    <dbReference type="NCBI Taxonomy" id="1759441"/>
    <lineage>
        <taxon>Eukaryota</taxon>
        <taxon>Fungi</taxon>
        <taxon>Dikarya</taxon>
        <taxon>Basidiomycota</taxon>
        <taxon>Agaricomycotina</taxon>
        <taxon>Agaricomycetes</taxon>
        <taxon>Agaricomycetidae</taxon>
        <taxon>Atheliales</taxon>
        <taxon>Atheliaceae</taxon>
        <taxon>Athelia</taxon>
    </lineage>
</organism>
<reference evidence="1 2" key="1">
    <citation type="journal article" date="2016" name="Mol. Biol. Evol.">
        <title>Comparative Genomics of Early-Diverging Mushroom-Forming Fungi Provides Insights into the Origins of Lignocellulose Decay Capabilities.</title>
        <authorList>
            <person name="Nagy L.G."/>
            <person name="Riley R."/>
            <person name="Tritt A."/>
            <person name="Adam C."/>
            <person name="Daum C."/>
            <person name="Floudas D."/>
            <person name="Sun H."/>
            <person name="Yadav J.S."/>
            <person name="Pangilinan J."/>
            <person name="Larsson K.H."/>
            <person name="Matsuura K."/>
            <person name="Barry K."/>
            <person name="Labutti K."/>
            <person name="Kuo R."/>
            <person name="Ohm R.A."/>
            <person name="Bhattacharya S.S."/>
            <person name="Shirouzu T."/>
            <person name="Yoshinaga Y."/>
            <person name="Martin F.M."/>
            <person name="Grigoriev I.V."/>
            <person name="Hibbett D.S."/>
        </authorList>
    </citation>
    <scope>NUCLEOTIDE SEQUENCE [LARGE SCALE GENOMIC DNA]</scope>
    <source>
        <strain evidence="1 2">CBS 109695</strain>
    </source>
</reference>